<feature type="region of interest" description="Disordered" evidence="2">
    <location>
        <begin position="1366"/>
        <end position="1401"/>
    </location>
</feature>
<evidence type="ECO:0000256" key="3">
    <source>
        <dbReference type="SAM" id="SignalP"/>
    </source>
</evidence>
<organism evidence="5 6">
    <name type="scientific">Edwardsiella anguillarum ET080813</name>
    <dbReference type="NCBI Taxonomy" id="667120"/>
    <lineage>
        <taxon>Bacteria</taxon>
        <taxon>Pseudomonadati</taxon>
        <taxon>Pseudomonadota</taxon>
        <taxon>Gammaproteobacteria</taxon>
        <taxon>Enterobacterales</taxon>
        <taxon>Hafniaceae</taxon>
        <taxon>Edwardsiella</taxon>
    </lineage>
</organism>
<feature type="region of interest" description="Disordered" evidence="2">
    <location>
        <begin position="303"/>
        <end position="334"/>
    </location>
</feature>
<evidence type="ECO:0000313" key="6">
    <source>
        <dbReference type="Proteomes" id="UP000028681"/>
    </source>
</evidence>
<feature type="compositionally biased region" description="Polar residues" evidence="2">
    <location>
        <begin position="1027"/>
        <end position="1042"/>
    </location>
</feature>
<dbReference type="Gene3D" id="2.160.20.10">
    <property type="entry name" value="Single-stranded right-handed beta-helix, Pectin lyase-like"/>
    <property type="match status" value="1"/>
</dbReference>
<dbReference type="SUPFAM" id="SSF51126">
    <property type="entry name" value="Pectin lyase-like"/>
    <property type="match status" value="1"/>
</dbReference>
<feature type="chain" id="PRO_5001714606" evidence="3">
    <location>
        <begin position="30"/>
        <end position="1613"/>
    </location>
</feature>
<feature type="signal peptide" evidence="3">
    <location>
        <begin position="1"/>
        <end position="29"/>
    </location>
</feature>
<dbReference type="EMBL" id="CP006664">
    <property type="protein sequence ID" value="AIJ09235.1"/>
    <property type="molecule type" value="Genomic_DNA"/>
</dbReference>
<feature type="region of interest" description="Disordered" evidence="2">
    <location>
        <begin position="1173"/>
        <end position="1228"/>
    </location>
</feature>
<feature type="region of interest" description="Disordered" evidence="2">
    <location>
        <begin position="1099"/>
        <end position="1134"/>
    </location>
</feature>
<reference evidence="5 6" key="1">
    <citation type="journal article" date="2012" name="PLoS ONE">
        <title>Edwardsiella comparative phylogenomics reveal the new intra/inter-species taxonomic relationships, virulence evolution and niche adaptation mechanisms.</title>
        <authorList>
            <person name="Yang M."/>
            <person name="Lv Y."/>
            <person name="Xiao J."/>
            <person name="Wu H."/>
            <person name="Zheng H."/>
            <person name="Liu Q."/>
            <person name="Zhang Y."/>
            <person name="Wang Q."/>
        </authorList>
    </citation>
    <scope>NUCLEOTIDE SEQUENCE [LARGE SCALE GENOMIC DNA]</scope>
    <source>
        <strain evidence="6">080813</strain>
    </source>
</reference>
<dbReference type="Proteomes" id="UP000028681">
    <property type="component" value="Chromosome"/>
</dbReference>
<accession>A0A076LL89</accession>
<feature type="compositionally biased region" description="Polar residues" evidence="2">
    <location>
        <begin position="565"/>
        <end position="577"/>
    </location>
</feature>
<dbReference type="Pfam" id="PF13332">
    <property type="entry name" value="Fil_haemagg_2"/>
    <property type="match status" value="6"/>
</dbReference>
<feature type="compositionally biased region" description="Polar residues" evidence="2">
    <location>
        <begin position="1121"/>
        <end position="1131"/>
    </location>
</feature>
<dbReference type="GO" id="GO:0090729">
    <property type="term" value="F:toxin activity"/>
    <property type="evidence" value="ECO:0007669"/>
    <property type="project" value="UniProtKB-KW"/>
</dbReference>
<name>A0A076LL89_9GAMM</name>
<proteinExistence type="predicted"/>
<dbReference type="NCBIfam" id="TIGR01901">
    <property type="entry name" value="adhes_NPXG"/>
    <property type="match status" value="1"/>
</dbReference>
<feature type="compositionally biased region" description="Low complexity" evidence="2">
    <location>
        <begin position="937"/>
        <end position="960"/>
    </location>
</feature>
<dbReference type="PROSITE" id="PS51257">
    <property type="entry name" value="PROKAR_LIPOPROTEIN"/>
    <property type="match status" value="1"/>
</dbReference>
<evidence type="ECO:0000256" key="1">
    <source>
        <dbReference type="ARBA" id="ARBA00022656"/>
    </source>
</evidence>
<feature type="compositionally biased region" description="Basic and acidic residues" evidence="2">
    <location>
        <begin position="308"/>
        <end position="317"/>
    </location>
</feature>
<feature type="region of interest" description="Disordered" evidence="2">
    <location>
        <begin position="933"/>
        <end position="978"/>
    </location>
</feature>
<feature type="region of interest" description="Disordered" evidence="2">
    <location>
        <begin position="1013"/>
        <end position="1042"/>
    </location>
</feature>
<feature type="compositionally biased region" description="Basic and acidic residues" evidence="2">
    <location>
        <begin position="555"/>
        <end position="564"/>
    </location>
</feature>
<feature type="region of interest" description="Disordered" evidence="2">
    <location>
        <begin position="1062"/>
        <end position="1082"/>
    </location>
</feature>
<gene>
    <name evidence="5" type="primary">shlA</name>
    <name evidence="5" type="ORF">ETEE_2802</name>
</gene>
<dbReference type="GO" id="GO:0003824">
    <property type="term" value="F:catalytic activity"/>
    <property type="evidence" value="ECO:0007669"/>
    <property type="project" value="UniProtKB-ARBA"/>
</dbReference>
<dbReference type="InterPro" id="IPR025157">
    <property type="entry name" value="Hemagglutinin_rpt"/>
</dbReference>
<dbReference type="InterPro" id="IPR012334">
    <property type="entry name" value="Pectin_lyas_fold"/>
</dbReference>
<protein>
    <submittedName>
        <fullName evidence="5">Hemolysin</fullName>
    </submittedName>
</protein>
<feature type="region of interest" description="Disordered" evidence="2">
    <location>
        <begin position="1279"/>
        <end position="1312"/>
    </location>
</feature>
<dbReference type="GeneID" id="33940316"/>
<feature type="region of interest" description="Disordered" evidence="2">
    <location>
        <begin position="546"/>
        <end position="577"/>
    </location>
</feature>
<evidence type="ECO:0000313" key="5">
    <source>
        <dbReference type="EMBL" id="AIJ09235.1"/>
    </source>
</evidence>
<evidence type="ECO:0000256" key="2">
    <source>
        <dbReference type="SAM" id="MobiDB-lite"/>
    </source>
</evidence>
<feature type="compositionally biased region" description="Polar residues" evidence="2">
    <location>
        <begin position="1595"/>
        <end position="1613"/>
    </location>
</feature>
<feature type="region of interest" description="Disordered" evidence="2">
    <location>
        <begin position="810"/>
        <end position="835"/>
    </location>
</feature>
<dbReference type="KEGG" id="ete:ETEE_2802"/>
<feature type="region of interest" description="Disordered" evidence="2">
    <location>
        <begin position="1593"/>
        <end position="1613"/>
    </location>
</feature>
<sequence>MAYQHFKLSSAGRLATIIAISFVACSSFAGNIVSDGGALGPGVATAPSGAQVVNIVTPTDRGLSHNQYQDFNVNRPGAVFNNALTGGESQLAGALAANPNLHGQSASVILNEVISRNPSLLLGQQEVFGMAADYVLANPNGITCDGCGFINTTRSALVVGNPLVEGGALSAYSTLNNGNRLQIGTGGLSTDSVLDLVAPRIESAGAVSAREINAVSGNNRLTRDLHQIDAGVNGTALDSYYLGSMQAGRIRIINTAAGSGVKLAGSLQADQGISVAAKDRLTLQSAELRGGDISLQAGTLRAEGTLSQRDEQREGKDNYQNYRGGIHASDSRREQSYRRTVLSGKNLSLVAAESNHLTATDISGDDVTIAGGEVLLDGASLTQEQKQTDNRWFYSWQHDETRSDSQQRTVAGRIDARHNASLSATHGDLRLQGSEVSAGQDLRLKAKGDVALSGIQERDEHQLTGYKRNEGAALNSGRWSQRSSEERLHQTRLRAGHDLSLEAGGDLSAQAAQIRANNDAGIAAAGNVNLTVQNVANRKTEIDNHTYWGGIGGGGERDNNHSQERSQASEVESGGQLTISAGQDVTISGSRAHGGRGGVVQSQRGDVIIDRVVNTTREQDNSRRGGAFNITTASEKRTESHEQVRGSQLASDVNLRVKSARDIQVNGSRVESDGKLALQAGGRVDVASAAGVDTLEKESTSLQVTAYAKAQGDKQYRAGVGIEHTSRQEESRSVTHRGSQLRGGSVEVTAGDDVVFSGAHLQADAGDAQISGKNVAFVSAEESKTSHTRQTQAGGGMYYTAGIDKAGSGYEGHYSHSDTQSEQIRAQGSSSNVSGNLTITATDKLTQQGAHHQAGGVYREQAASVEHLEAHNRDSSRSQQTQVHGEAGASVDYSAVTRPLEGAVKKGASLDANGVVNEIGTIGKPNLGIDVAASGGTHTQSSSDTTAQTTQIQAGAIQVTARDEVHDRGTQYRATDGGVSLRADSHRFDTASDSRSSQSDDVNGGASLRIYTTTGKDIGGTARGQGENRSSQAQHVTAQTGKVQAANGIDIQLGQEGRYQGTALDGGRGKVQLNSGGDLRLDQATDSHSVSHAGYDAHARLSGDMSGSNSGSAALGGGQDNGQQSETQAHTAQVRADGGVTLSSAGSLTLQGTEVSSQGDVTLKADEKLDLGQADSARRQQGSLWSGELSGGASRGSSDSADSRGGSVGAKAKVAMQNEQQTTAQGARVSGANVTLSAGAQDNDALHLQGARVTGHDVALSAKQGGIVLESASNVQEKNNWGIDASGGLSGRQSVSKDAQGQVDPASRQNRHTLNTGLKVDVDRQAQTTQQNSQIQADNQVTISSQGDTSLAGARVDAQRIGGEVGGDLRLESRQDSERSTQVNAGLTFSHSNDEGASKTAKLSKIATPHLAGKVQDKLEGAIDKVSDKVSDEYNGAVRRLDKRQDTTGSVSFNKANEAVTLPETLAGEKPQGALWDRAARSAGNGVKSSLTGAPGAQGSLQAEGKRVDNLSVTQQSGLSGQQGVTLRVDGESDLTGATIESQAGQVDLNGSRVVQRDLVGHRYQGSGKGALPLSVGGLTEVANKLVTQGELPLSVSTESHPESSQSGVHSKQ</sequence>
<feature type="domain" description="Filamentous haemagglutinin FhaB/tRNA nuclease CdiA-like TPS" evidence="4">
    <location>
        <begin position="47"/>
        <end position="167"/>
    </location>
</feature>
<dbReference type="RefSeq" id="WP_034171773.1">
    <property type="nucleotide sequence ID" value="NZ_CP006664.1"/>
</dbReference>
<dbReference type="InterPro" id="IPR011050">
    <property type="entry name" value="Pectin_lyase_fold/virulence"/>
</dbReference>
<feature type="compositionally biased region" description="Polar residues" evidence="2">
    <location>
        <begin position="1380"/>
        <end position="1391"/>
    </location>
</feature>
<dbReference type="InterPro" id="IPR008638">
    <property type="entry name" value="FhaB/CdiA-like_TPS"/>
</dbReference>
<feature type="compositionally biased region" description="Basic and acidic residues" evidence="2">
    <location>
        <begin position="1367"/>
        <end position="1379"/>
    </location>
</feature>
<evidence type="ECO:0000259" key="4">
    <source>
        <dbReference type="SMART" id="SM00912"/>
    </source>
</evidence>
<feature type="region of interest" description="Disordered" evidence="2">
    <location>
        <begin position="725"/>
        <end position="744"/>
    </location>
</feature>
<feature type="compositionally biased region" description="Low complexity" evidence="2">
    <location>
        <begin position="1195"/>
        <end position="1205"/>
    </location>
</feature>
<dbReference type="Pfam" id="PF05860">
    <property type="entry name" value="TPS"/>
    <property type="match status" value="1"/>
</dbReference>
<dbReference type="HOGENOM" id="CLU_005072_0_0_6"/>
<dbReference type="SMART" id="SM00912">
    <property type="entry name" value="Haemagg_act"/>
    <property type="match status" value="1"/>
</dbReference>
<feature type="region of interest" description="Disordered" evidence="2">
    <location>
        <begin position="868"/>
        <end position="890"/>
    </location>
</feature>
<feature type="compositionally biased region" description="Polar residues" evidence="2">
    <location>
        <begin position="817"/>
        <end position="835"/>
    </location>
</feature>
<feature type="compositionally biased region" description="Basic and acidic residues" evidence="2">
    <location>
        <begin position="961"/>
        <end position="970"/>
    </location>
</feature>
<keyword evidence="1" id="KW-0800">Toxin</keyword>
<keyword evidence="3" id="KW-0732">Signal</keyword>